<comment type="caution">
    <text evidence="4">The sequence shown here is derived from an EMBL/GenBank/DDBJ whole genome shotgun (WGS) entry which is preliminary data.</text>
</comment>
<keyword evidence="1" id="KW-0479">Metal-binding</keyword>
<reference evidence="4 5" key="1">
    <citation type="journal article" date="2015" name="Sci. Rep.">
        <title>Genome of the facultative scuticociliatosis pathogen Pseudocohnilembus persalinus provides insight into its virulence through horizontal gene transfer.</title>
        <authorList>
            <person name="Xiong J."/>
            <person name="Wang G."/>
            <person name="Cheng J."/>
            <person name="Tian M."/>
            <person name="Pan X."/>
            <person name="Warren A."/>
            <person name="Jiang C."/>
            <person name="Yuan D."/>
            <person name="Miao W."/>
        </authorList>
    </citation>
    <scope>NUCLEOTIDE SEQUENCE [LARGE SCALE GENOMIC DNA]</scope>
    <source>
        <strain evidence="4">36N120E</strain>
    </source>
</reference>
<evidence type="ECO:0000259" key="3">
    <source>
        <dbReference type="Pfam" id="PF00596"/>
    </source>
</evidence>
<proteinExistence type="predicted"/>
<name>A0A0V0QAL3_PSEPJ</name>
<dbReference type="Proteomes" id="UP000054937">
    <property type="component" value="Unassembled WGS sequence"/>
</dbReference>
<keyword evidence="5" id="KW-1185">Reference proteome</keyword>
<accession>A0A0V0QAL3</accession>
<dbReference type="PANTHER" id="PTHR22789">
    <property type="entry name" value="FUCULOSE PHOSPHATE ALDOLASE"/>
    <property type="match status" value="1"/>
</dbReference>
<dbReference type="Pfam" id="PF00596">
    <property type="entry name" value="Aldolase_II"/>
    <property type="match status" value="1"/>
</dbReference>
<dbReference type="SUPFAM" id="SSF53639">
    <property type="entry name" value="AraD/HMP-PK domain-like"/>
    <property type="match status" value="1"/>
</dbReference>
<dbReference type="InterPro" id="IPR050197">
    <property type="entry name" value="Aldolase_class_II_sugar_metab"/>
</dbReference>
<sequence>MLAQEFSDQGCQQFIITGSATGKVDKLNATHYCLVENFDLQKNCLTCRGPIKASSESMTHGNLYKMDKNTKVVIHVHNNKMWKRLLHKIPTTDKNAQYGTPEIAKEVERLFLETNVKDQKIFVLEGHEDGIFSFGETFQEAYDIIYRIIINDEEI</sequence>
<protein>
    <submittedName>
        <fullName evidence="4">Class II aldolase/adducin N-terminal</fullName>
    </submittedName>
</protein>
<dbReference type="GO" id="GO:0016832">
    <property type="term" value="F:aldehyde-lyase activity"/>
    <property type="evidence" value="ECO:0007669"/>
    <property type="project" value="TreeGrafter"/>
</dbReference>
<evidence type="ECO:0000313" key="5">
    <source>
        <dbReference type="Proteomes" id="UP000054937"/>
    </source>
</evidence>
<dbReference type="InterPro" id="IPR001303">
    <property type="entry name" value="Aldolase_II/adducin_N"/>
</dbReference>
<dbReference type="GO" id="GO:0046872">
    <property type="term" value="F:metal ion binding"/>
    <property type="evidence" value="ECO:0007669"/>
    <property type="project" value="UniProtKB-KW"/>
</dbReference>
<dbReference type="PANTHER" id="PTHR22789:SF0">
    <property type="entry name" value="3-OXO-TETRONATE 4-PHOSPHATE DECARBOXYLASE-RELATED"/>
    <property type="match status" value="1"/>
</dbReference>
<evidence type="ECO:0000256" key="1">
    <source>
        <dbReference type="ARBA" id="ARBA00022723"/>
    </source>
</evidence>
<dbReference type="Gene3D" id="3.40.225.10">
    <property type="entry name" value="Class II aldolase/adducin N-terminal domain"/>
    <property type="match status" value="1"/>
</dbReference>
<dbReference type="AlphaFoldDB" id="A0A0V0QAL3"/>
<evidence type="ECO:0000313" key="4">
    <source>
        <dbReference type="EMBL" id="KRW99183.1"/>
    </source>
</evidence>
<organism evidence="4 5">
    <name type="scientific">Pseudocohnilembus persalinus</name>
    <name type="common">Ciliate</name>
    <dbReference type="NCBI Taxonomy" id="266149"/>
    <lineage>
        <taxon>Eukaryota</taxon>
        <taxon>Sar</taxon>
        <taxon>Alveolata</taxon>
        <taxon>Ciliophora</taxon>
        <taxon>Intramacronucleata</taxon>
        <taxon>Oligohymenophorea</taxon>
        <taxon>Scuticociliatia</taxon>
        <taxon>Philasterida</taxon>
        <taxon>Pseudocohnilembidae</taxon>
        <taxon>Pseudocohnilembus</taxon>
    </lineage>
</organism>
<dbReference type="GO" id="GO:0019323">
    <property type="term" value="P:pentose catabolic process"/>
    <property type="evidence" value="ECO:0007669"/>
    <property type="project" value="TreeGrafter"/>
</dbReference>
<evidence type="ECO:0000256" key="2">
    <source>
        <dbReference type="ARBA" id="ARBA00023239"/>
    </source>
</evidence>
<feature type="domain" description="Class II aldolase/adducin N-terminal" evidence="3">
    <location>
        <begin position="13"/>
        <end position="146"/>
    </location>
</feature>
<gene>
    <name evidence="4" type="ORF">PPERSA_07426</name>
</gene>
<dbReference type="InterPro" id="IPR036409">
    <property type="entry name" value="Aldolase_II/adducin_N_sf"/>
</dbReference>
<dbReference type="EMBL" id="LDAU01000220">
    <property type="protein sequence ID" value="KRW99183.1"/>
    <property type="molecule type" value="Genomic_DNA"/>
</dbReference>
<keyword evidence="2" id="KW-0456">Lyase</keyword>
<dbReference type="InParanoid" id="A0A0V0QAL3"/>
<dbReference type="GO" id="GO:0005829">
    <property type="term" value="C:cytosol"/>
    <property type="evidence" value="ECO:0007669"/>
    <property type="project" value="TreeGrafter"/>
</dbReference>